<feature type="region of interest" description="Disordered" evidence="1">
    <location>
        <begin position="26"/>
        <end position="46"/>
    </location>
</feature>
<accession>A0A168KXA8</accession>
<feature type="compositionally biased region" description="Low complexity" evidence="1">
    <location>
        <begin position="73"/>
        <end position="83"/>
    </location>
</feature>
<name>A0A168KXA8_ABSGL</name>
<feature type="compositionally biased region" description="Low complexity" evidence="1">
    <location>
        <begin position="30"/>
        <end position="46"/>
    </location>
</feature>
<evidence type="ECO:0000256" key="1">
    <source>
        <dbReference type="SAM" id="MobiDB-lite"/>
    </source>
</evidence>
<dbReference type="AlphaFoldDB" id="A0A168KXA8"/>
<dbReference type="EMBL" id="LT550399">
    <property type="protein sequence ID" value="SAL95627.1"/>
    <property type="molecule type" value="Genomic_DNA"/>
</dbReference>
<feature type="region of interest" description="Disordered" evidence="1">
    <location>
        <begin position="64"/>
        <end position="120"/>
    </location>
</feature>
<gene>
    <name evidence="2" type="primary">ABSGL_00964.1 scaffold 1074</name>
</gene>
<sequence>MSLGSPCSAPPSPVLLGHSSWSALLDHDSLSGSQSPDSDSSSSVLGSSYGSAANPILVDLPSQQFETSDWDVDSSSLSTSPPYSHEDSWSSDSWESPASVPPSNPWAHPSHRTIPGSASQQPGYYDPFFTGFADEVNDMWDLSYHAS</sequence>
<evidence type="ECO:0000313" key="3">
    <source>
        <dbReference type="Proteomes" id="UP000078561"/>
    </source>
</evidence>
<proteinExistence type="predicted"/>
<dbReference type="InParanoid" id="A0A168KXA8"/>
<organism evidence="2">
    <name type="scientific">Absidia glauca</name>
    <name type="common">Pin mould</name>
    <dbReference type="NCBI Taxonomy" id="4829"/>
    <lineage>
        <taxon>Eukaryota</taxon>
        <taxon>Fungi</taxon>
        <taxon>Fungi incertae sedis</taxon>
        <taxon>Mucoromycota</taxon>
        <taxon>Mucoromycotina</taxon>
        <taxon>Mucoromycetes</taxon>
        <taxon>Mucorales</taxon>
        <taxon>Cunninghamellaceae</taxon>
        <taxon>Absidia</taxon>
    </lineage>
</organism>
<dbReference type="Proteomes" id="UP000078561">
    <property type="component" value="Unassembled WGS sequence"/>
</dbReference>
<evidence type="ECO:0000313" key="2">
    <source>
        <dbReference type="EMBL" id="SAL95627.1"/>
    </source>
</evidence>
<keyword evidence="3" id="KW-1185">Reference proteome</keyword>
<reference evidence="2" key="1">
    <citation type="submission" date="2016-04" db="EMBL/GenBank/DDBJ databases">
        <authorList>
            <person name="Evans L.H."/>
            <person name="Alamgir A."/>
            <person name="Owens N."/>
            <person name="Weber N.D."/>
            <person name="Virtaneva K."/>
            <person name="Barbian K."/>
            <person name="Babar A."/>
            <person name="Rosenke K."/>
        </authorList>
    </citation>
    <scope>NUCLEOTIDE SEQUENCE [LARGE SCALE GENOMIC DNA]</scope>
    <source>
        <strain evidence="2">CBS 101.48</strain>
    </source>
</reference>
<protein>
    <submittedName>
        <fullName evidence="2">Uncharacterized protein</fullName>
    </submittedName>
</protein>